<evidence type="ECO:0000313" key="2">
    <source>
        <dbReference type="EMBL" id="CAL6046531.1"/>
    </source>
</evidence>
<keyword evidence="3" id="KW-1185">Reference proteome</keyword>
<dbReference type="CDD" id="cd20071">
    <property type="entry name" value="SET_SMYD"/>
    <property type="match status" value="1"/>
</dbReference>
<comment type="caution">
    <text evidence="2">The sequence shown here is derived from an EMBL/GenBank/DDBJ whole genome shotgun (WGS) entry which is preliminary data.</text>
</comment>
<gene>
    <name evidence="2" type="ORF">HINF_LOCUS41771</name>
</gene>
<feature type="domain" description="SET" evidence="1">
    <location>
        <begin position="109"/>
        <end position="254"/>
    </location>
</feature>
<dbReference type="InterPro" id="IPR001214">
    <property type="entry name" value="SET_dom"/>
</dbReference>
<protein>
    <submittedName>
        <fullName evidence="2">SET_domain-containing protein</fullName>
    </submittedName>
</protein>
<dbReference type="InterPro" id="IPR053185">
    <property type="entry name" value="SET_domain_protein"/>
</dbReference>
<reference evidence="2 3" key="1">
    <citation type="submission" date="2024-07" db="EMBL/GenBank/DDBJ databases">
        <authorList>
            <person name="Akdeniz Z."/>
        </authorList>
    </citation>
    <scope>NUCLEOTIDE SEQUENCE [LARGE SCALE GENOMIC DNA]</scope>
</reference>
<dbReference type="Proteomes" id="UP001642409">
    <property type="component" value="Unassembled WGS sequence"/>
</dbReference>
<accession>A0ABP1JUX3</accession>
<name>A0ABP1JUX3_9EUKA</name>
<organism evidence="2 3">
    <name type="scientific">Hexamita inflata</name>
    <dbReference type="NCBI Taxonomy" id="28002"/>
    <lineage>
        <taxon>Eukaryota</taxon>
        <taxon>Metamonada</taxon>
        <taxon>Diplomonadida</taxon>
        <taxon>Hexamitidae</taxon>
        <taxon>Hexamitinae</taxon>
        <taxon>Hexamita</taxon>
    </lineage>
</organism>
<sequence>MDTFLLNFDCTKHLNMLKSALCQITKYEEIKTPSFEAAQAYYNVGKLEECEQVVLELQKNDMVTKAVKKLQQNIQIQKLQISEGKYDFKSMVEEAKENFVVKCQNYVNPNIEIREAGNKRFGYFAKSKIEMGTKLIVEKAFLIAEQQQMFQQLLVKDQLKDSQMAQYKALRGGDISLSFFNLQEKYSKNGFSSFPRLEDELKKDSLKLEVLTLSSCTINHSCLPNAYWYFIGDVQFIITQRQIEENEQIFLQYVDPSQVTFVKQPDEIRRLFGFECECEMCQNMTQQQRAEISKLTIHLEMKIKAQDKDGATQNDISSVEDICKRVVKIFDESCARRSALLHYYTELSYVLQTSGNISNIRKAIDVGIKALESFGIDGAQARIGQLVMIPNAKHYMNFQAVGAILNILSFCFIVSKGEVKNWLKVLEQVFYKVTGGCDDYKYFLKNRLEISGVK</sequence>
<dbReference type="InterPro" id="IPR046341">
    <property type="entry name" value="SET_dom_sf"/>
</dbReference>
<dbReference type="Pfam" id="PF00856">
    <property type="entry name" value="SET"/>
    <property type="match status" value="1"/>
</dbReference>
<evidence type="ECO:0000259" key="1">
    <source>
        <dbReference type="PROSITE" id="PS50280"/>
    </source>
</evidence>
<dbReference type="SUPFAM" id="SSF82199">
    <property type="entry name" value="SET domain"/>
    <property type="match status" value="1"/>
</dbReference>
<dbReference type="PROSITE" id="PS50280">
    <property type="entry name" value="SET"/>
    <property type="match status" value="1"/>
</dbReference>
<evidence type="ECO:0000313" key="3">
    <source>
        <dbReference type="Proteomes" id="UP001642409"/>
    </source>
</evidence>
<dbReference type="EMBL" id="CAXDID020000168">
    <property type="protein sequence ID" value="CAL6046531.1"/>
    <property type="molecule type" value="Genomic_DNA"/>
</dbReference>
<dbReference type="PANTHER" id="PTHR47332:SF4">
    <property type="entry name" value="SET DOMAIN-CONTAINING PROTEIN 5"/>
    <property type="match status" value="1"/>
</dbReference>
<proteinExistence type="predicted"/>
<dbReference type="SMART" id="SM00317">
    <property type="entry name" value="SET"/>
    <property type="match status" value="1"/>
</dbReference>
<dbReference type="PANTHER" id="PTHR47332">
    <property type="entry name" value="SET DOMAIN-CONTAINING PROTEIN 5"/>
    <property type="match status" value="1"/>
</dbReference>
<dbReference type="Gene3D" id="2.170.270.10">
    <property type="entry name" value="SET domain"/>
    <property type="match status" value="1"/>
</dbReference>